<dbReference type="InterPro" id="IPR000847">
    <property type="entry name" value="LysR_HTH_N"/>
</dbReference>
<dbReference type="EMBL" id="NQOU01000003">
    <property type="protein sequence ID" value="RII82789.1"/>
    <property type="molecule type" value="Genomic_DNA"/>
</dbReference>
<dbReference type="Proteomes" id="UP000266483">
    <property type="component" value="Unassembled WGS sequence"/>
</dbReference>
<evidence type="ECO:0000313" key="6">
    <source>
        <dbReference type="EMBL" id="RII82789.1"/>
    </source>
</evidence>
<evidence type="ECO:0000256" key="4">
    <source>
        <dbReference type="ARBA" id="ARBA00023163"/>
    </source>
</evidence>
<keyword evidence="3" id="KW-0238">DNA-binding</keyword>
<dbReference type="Gene3D" id="3.40.190.290">
    <property type="match status" value="1"/>
</dbReference>
<dbReference type="PROSITE" id="PS50931">
    <property type="entry name" value="HTH_LYSR"/>
    <property type="match status" value="1"/>
</dbReference>
<dbReference type="Pfam" id="PF03466">
    <property type="entry name" value="LysR_substrate"/>
    <property type="match status" value="1"/>
</dbReference>
<dbReference type="OrthoDB" id="646694at2"/>
<evidence type="ECO:0000313" key="8">
    <source>
        <dbReference type="Proteomes" id="UP000266206"/>
    </source>
</evidence>
<sequence>MELRHLRYFVALAEQLSFTQAAEKVHVTQSTLSHQIKQLEDELSCKLFERVGKRVIMTERGEAFLEYAQRALQEVEEGVKTLRDTSGELGGEVRVGATHTFNMRILPQSLALFLERHPSVCVKVMEFSGDQVAAELQAGRLDFGITYRPEKISGLLFEPLYNEEMRLVVGKSHLFANRRFVRMAELHGQRIVLVPPSYATRALLEDCFSMANAQPIVVAEMNAIAPMLEFVNMSNAAAIVSEYAVGLDDARVIPLQSPTPVRTPGLIWLRGHLRTPAMRTLAGIIRERVSELNLRRLRGK</sequence>
<organism evidence="7 8">
    <name type="scientific">Neopusillimonas maritima</name>
    <dbReference type="NCBI Taxonomy" id="2026239"/>
    <lineage>
        <taxon>Bacteria</taxon>
        <taxon>Pseudomonadati</taxon>
        <taxon>Pseudomonadota</taxon>
        <taxon>Betaproteobacteria</taxon>
        <taxon>Burkholderiales</taxon>
        <taxon>Alcaligenaceae</taxon>
        <taxon>Neopusillimonas</taxon>
    </lineage>
</organism>
<dbReference type="GO" id="GO:0003700">
    <property type="term" value="F:DNA-binding transcription factor activity"/>
    <property type="evidence" value="ECO:0007669"/>
    <property type="project" value="InterPro"/>
</dbReference>
<evidence type="ECO:0000313" key="7">
    <source>
        <dbReference type="EMBL" id="RIY40669.1"/>
    </source>
</evidence>
<dbReference type="InterPro" id="IPR036388">
    <property type="entry name" value="WH-like_DNA-bd_sf"/>
</dbReference>
<dbReference type="InterPro" id="IPR005119">
    <property type="entry name" value="LysR_subst-bd"/>
</dbReference>
<dbReference type="Pfam" id="PF00126">
    <property type="entry name" value="HTH_1"/>
    <property type="match status" value="1"/>
</dbReference>
<comment type="similarity">
    <text evidence="1">Belongs to the LysR transcriptional regulatory family.</text>
</comment>
<dbReference type="InterPro" id="IPR036390">
    <property type="entry name" value="WH_DNA-bd_sf"/>
</dbReference>
<keyword evidence="2" id="KW-0805">Transcription regulation</keyword>
<dbReference type="GO" id="GO:0003677">
    <property type="term" value="F:DNA binding"/>
    <property type="evidence" value="ECO:0007669"/>
    <property type="project" value="UniProtKB-KW"/>
</dbReference>
<evidence type="ECO:0000256" key="2">
    <source>
        <dbReference type="ARBA" id="ARBA00023015"/>
    </source>
</evidence>
<dbReference type="SUPFAM" id="SSF46785">
    <property type="entry name" value="Winged helix' DNA-binding domain"/>
    <property type="match status" value="1"/>
</dbReference>
<proteinExistence type="inferred from homology"/>
<dbReference type="CDD" id="cd05466">
    <property type="entry name" value="PBP2_LTTR_substrate"/>
    <property type="match status" value="1"/>
</dbReference>
<accession>A0A3A1YTU9</accession>
<dbReference type="EMBL" id="NQYH01000007">
    <property type="protein sequence ID" value="RIY40669.1"/>
    <property type="molecule type" value="Genomic_DNA"/>
</dbReference>
<feature type="domain" description="HTH lysR-type" evidence="5">
    <location>
        <begin position="1"/>
        <end position="58"/>
    </location>
</feature>
<evidence type="ECO:0000259" key="5">
    <source>
        <dbReference type="PROSITE" id="PS50931"/>
    </source>
</evidence>
<protein>
    <submittedName>
        <fullName evidence="7">LysR family transcriptional regulator</fullName>
    </submittedName>
</protein>
<dbReference type="SUPFAM" id="SSF53850">
    <property type="entry name" value="Periplasmic binding protein-like II"/>
    <property type="match status" value="1"/>
</dbReference>
<reference evidence="8 9" key="1">
    <citation type="submission" date="2017-08" db="EMBL/GenBank/DDBJ databases">
        <title>Pusillimonas indicus sp. nov., a member of the family Alcaligenaceae isolated from surface seawater.</title>
        <authorList>
            <person name="Li J."/>
        </authorList>
    </citation>
    <scope>NUCLEOTIDE SEQUENCE [LARGE SCALE GENOMIC DNA]</scope>
    <source>
        <strain evidence="6 9">17-4A</strain>
        <strain evidence="7 8">L52-1-41</strain>
    </source>
</reference>
<dbReference type="Proteomes" id="UP000266206">
    <property type="component" value="Unassembled WGS sequence"/>
</dbReference>
<dbReference type="PANTHER" id="PTHR30419">
    <property type="entry name" value="HTH-TYPE TRANSCRIPTIONAL REGULATOR YBHD"/>
    <property type="match status" value="1"/>
</dbReference>
<evidence type="ECO:0000256" key="1">
    <source>
        <dbReference type="ARBA" id="ARBA00009437"/>
    </source>
</evidence>
<evidence type="ECO:0000256" key="3">
    <source>
        <dbReference type="ARBA" id="ARBA00023125"/>
    </source>
</evidence>
<evidence type="ECO:0000313" key="9">
    <source>
        <dbReference type="Proteomes" id="UP000266483"/>
    </source>
</evidence>
<dbReference type="Gene3D" id="1.10.10.10">
    <property type="entry name" value="Winged helix-like DNA-binding domain superfamily/Winged helix DNA-binding domain"/>
    <property type="match status" value="1"/>
</dbReference>
<dbReference type="PRINTS" id="PR00039">
    <property type="entry name" value="HTHLYSR"/>
</dbReference>
<gene>
    <name evidence="6" type="ORF">CJO09_09395</name>
    <name evidence="7" type="ORF">CJP73_09400</name>
</gene>
<keyword evidence="4" id="KW-0804">Transcription</keyword>
<dbReference type="RefSeq" id="WP_119442132.1">
    <property type="nucleotide sequence ID" value="NZ_CP170494.1"/>
</dbReference>
<name>A0A3A1YTU9_9BURK</name>
<comment type="caution">
    <text evidence="7">The sequence shown here is derived from an EMBL/GenBank/DDBJ whole genome shotgun (WGS) entry which is preliminary data.</text>
</comment>
<dbReference type="FunFam" id="1.10.10.10:FF:000001">
    <property type="entry name" value="LysR family transcriptional regulator"/>
    <property type="match status" value="1"/>
</dbReference>
<keyword evidence="9" id="KW-1185">Reference proteome</keyword>
<dbReference type="AlphaFoldDB" id="A0A3A1YTU9"/>
<dbReference type="InterPro" id="IPR050950">
    <property type="entry name" value="HTH-type_LysR_regulators"/>
</dbReference>
<dbReference type="GO" id="GO:0005829">
    <property type="term" value="C:cytosol"/>
    <property type="evidence" value="ECO:0007669"/>
    <property type="project" value="TreeGrafter"/>
</dbReference>